<dbReference type="RefSeq" id="WP_093256297.1">
    <property type="nucleotide sequence ID" value="NZ_FNQM01000028.1"/>
</dbReference>
<organism evidence="2 3">
    <name type="scientific">Rubrimonas cliftonensis</name>
    <dbReference type="NCBI Taxonomy" id="89524"/>
    <lineage>
        <taxon>Bacteria</taxon>
        <taxon>Pseudomonadati</taxon>
        <taxon>Pseudomonadota</taxon>
        <taxon>Alphaproteobacteria</taxon>
        <taxon>Rhodobacterales</taxon>
        <taxon>Paracoccaceae</taxon>
        <taxon>Rubrimonas</taxon>
    </lineage>
</organism>
<proteinExistence type="predicted"/>
<feature type="domain" description="PIN" evidence="1">
    <location>
        <begin position="2"/>
        <end position="83"/>
    </location>
</feature>
<reference evidence="2 3" key="1">
    <citation type="submission" date="2016-10" db="EMBL/GenBank/DDBJ databases">
        <authorList>
            <person name="de Groot N.N."/>
        </authorList>
    </citation>
    <scope>NUCLEOTIDE SEQUENCE [LARGE SCALE GENOMIC DNA]</scope>
    <source>
        <strain evidence="2 3">DSM 15345</strain>
    </source>
</reference>
<dbReference type="AlphaFoldDB" id="A0A1H4FTP0"/>
<sequence>MILLDTDVLSALRRPERHPRVAAWLMSQDEGALFVSAVTIGEIARGVALEARRNPAAGAVLADWLDRTCLQFADRILAFDAEAAGVRHFRPRFSGTRTVSLWVINNLAFARG</sequence>
<evidence type="ECO:0000259" key="1">
    <source>
        <dbReference type="Pfam" id="PF01850"/>
    </source>
</evidence>
<dbReference type="SUPFAM" id="SSF88723">
    <property type="entry name" value="PIN domain-like"/>
    <property type="match status" value="1"/>
</dbReference>
<dbReference type="EMBL" id="FNQM01000028">
    <property type="protein sequence ID" value="SEB00675.1"/>
    <property type="molecule type" value="Genomic_DNA"/>
</dbReference>
<dbReference type="InterPro" id="IPR002716">
    <property type="entry name" value="PIN_dom"/>
</dbReference>
<protein>
    <recommendedName>
        <fullName evidence="1">PIN domain-containing protein</fullName>
    </recommendedName>
</protein>
<accession>A0A1H4FTP0</accession>
<keyword evidence="3" id="KW-1185">Reference proteome</keyword>
<gene>
    <name evidence="2" type="ORF">SAMN05444370_12825</name>
</gene>
<dbReference type="Proteomes" id="UP000198703">
    <property type="component" value="Unassembled WGS sequence"/>
</dbReference>
<dbReference type="InterPro" id="IPR029060">
    <property type="entry name" value="PIN-like_dom_sf"/>
</dbReference>
<dbReference type="STRING" id="89524.SAMN05444370_12825"/>
<evidence type="ECO:0000313" key="3">
    <source>
        <dbReference type="Proteomes" id="UP000198703"/>
    </source>
</evidence>
<dbReference type="Pfam" id="PF01850">
    <property type="entry name" value="PIN"/>
    <property type="match status" value="1"/>
</dbReference>
<dbReference type="Gene3D" id="3.40.50.1010">
    <property type="entry name" value="5'-nuclease"/>
    <property type="match status" value="1"/>
</dbReference>
<evidence type="ECO:0000313" key="2">
    <source>
        <dbReference type="EMBL" id="SEB00675.1"/>
    </source>
</evidence>
<name>A0A1H4FTP0_9RHOB</name>